<protein>
    <recommendedName>
        <fullName evidence="5">Elongator complex protein 5</fullName>
    </recommendedName>
</protein>
<comment type="similarity">
    <text evidence="4">Belongs to the ELP5 family.</text>
</comment>
<reference evidence="11 12" key="2">
    <citation type="journal article" date="2018" name="Elife">
        <title>Firefly genomes illuminate parallel origins of bioluminescence in beetles.</title>
        <authorList>
            <person name="Fallon T.R."/>
            <person name="Lower S.E."/>
            <person name="Chang C.H."/>
            <person name="Bessho-Uehara M."/>
            <person name="Martin G.J."/>
            <person name="Bewick A.J."/>
            <person name="Behringer M."/>
            <person name="Debat H.J."/>
            <person name="Wong I."/>
            <person name="Day J.C."/>
            <person name="Suvorov A."/>
            <person name="Silva C.J."/>
            <person name="Stanger-Hall K.F."/>
            <person name="Hall D.W."/>
            <person name="Schmitz R.J."/>
            <person name="Nelson D.R."/>
            <person name="Lewis S.M."/>
            <person name="Shigenobu S."/>
            <person name="Bybee S.M."/>
            <person name="Larracuente A.M."/>
            <person name="Oba Y."/>
            <person name="Weng J.K."/>
        </authorList>
    </citation>
    <scope>NUCLEOTIDE SEQUENCE [LARGE SCALE GENOMIC DNA]</scope>
    <source>
        <strain evidence="11">1611_PpyrPB1</strain>
        <tissue evidence="11">Whole body</tissue>
    </source>
</reference>
<proteinExistence type="inferred from homology"/>
<reference evidence="10" key="1">
    <citation type="journal article" date="2016" name="Sci. Rep.">
        <title>Molecular characterization of firefly nuptial gifts: a multi-omics approach sheds light on postcopulatory sexual selection.</title>
        <authorList>
            <person name="Al-Wathiqui N."/>
            <person name="Fallon T.R."/>
            <person name="South A."/>
            <person name="Weng J.K."/>
            <person name="Lewis S.M."/>
        </authorList>
    </citation>
    <scope>NUCLEOTIDE SEQUENCE</scope>
</reference>
<accession>A0A1Y1N5B5</accession>
<evidence type="ECO:0000256" key="2">
    <source>
        <dbReference type="ARBA" id="ARBA00004496"/>
    </source>
</evidence>
<dbReference type="EMBL" id="VVIM01000011">
    <property type="protein sequence ID" value="KAB0791145.1"/>
    <property type="molecule type" value="Genomic_DNA"/>
</dbReference>
<dbReference type="InterPro" id="IPR019519">
    <property type="entry name" value="Elp5"/>
</dbReference>
<reference evidence="11" key="3">
    <citation type="submission" date="2019-08" db="EMBL/GenBank/DDBJ databases">
        <authorList>
            <consortium name="Photinus pyralis genome working group"/>
            <person name="Fallon T.R."/>
            <person name="Sander Lower S.E."/>
            <person name="Weng J.-K."/>
        </authorList>
    </citation>
    <scope>NUCLEOTIDE SEQUENCE</scope>
    <source>
        <strain evidence="11">1611_PpyrPB1</strain>
        <tissue evidence="11">Whole body</tissue>
    </source>
</reference>
<feature type="region of interest" description="Disordered" evidence="9">
    <location>
        <begin position="238"/>
        <end position="261"/>
    </location>
</feature>
<evidence type="ECO:0000256" key="5">
    <source>
        <dbReference type="ARBA" id="ARBA00020264"/>
    </source>
</evidence>
<dbReference type="InParanoid" id="A0A1Y1N5B5"/>
<comment type="pathway">
    <text evidence="3">tRNA modification; 5-methoxycarbonylmethyl-2-thiouridine-tRNA biosynthesis.</text>
</comment>
<dbReference type="PANTHER" id="PTHR15641">
    <property type="entry name" value="ELONGATOR COMPLEX PROTEIN 5"/>
    <property type="match status" value="1"/>
</dbReference>
<dbReference type="GO" id="GO:0000049">
    <property type="term" value="F:tRNA binding"/>
    <property type="evidence" value="ECO:0007669"/>
    <property type="project" value="TreeGrafter"/>
</dbReference>
<evidence type="ECO:0000256" key="9">
    <source>
        <dbReference type="SAM" id="MobiDB-lite"/>
    </source>
</evidence>
<gene>
    <name evidence="11" type="ORF">PPYR_02945</name>
</gene>
<keyword evidence="12" id="KW-1185">Reference proteome</keyword>
<keyword evidence="7" id="KW-0819">tRNA processing</keyword>
<dbReference type="EMBL" id="GEZM01017302">
    <property type="protein sequence ID" value="JAV90787.1"/>
    <property type="molecule type" value="Transcribed_RNA"/>
</dbReference>
<evidence type="ECO:0000256" key="1">
    <source>
        <dbReference type="ARBA" id="ARBA00004123"/>
    </source>
</evidence>
<keyword evidence="6" id="KW-0963">Cytoplasm</keyword>
<evidence type="ECO:0000313" key="11">
    <source>
        <dbReference type="EMBL" id="KAB0791145.1"/>
    </source>
</evidence>
<dbReference type="GO" id="GO:0002098">
    <property type="term" value="P:tRNA wobble uridine modification"/>
    <property type="evidence" value="ECO:0007669"/>
    <property type="project" value="InterPro"/>
</dbReference>
<feature type="compositionally biased region" description="Acidic residues" evidence="9">
    <location>
        <begin position="243"/>
        <end position="261"/>
    </location>
</feature>
<dbReference type="OrthoDB" id="166907at2759"/>
<evidence type="ECO:0000256" key="8">
    <source>
        <dbReference type="ARBA" id="ARBA00023242"/>
    </source>
</evidence>
<keyword evidence="8" id="KW-0539">Nucleus</keyword>
<name>A0A1Y1N5B5_PHOPY</name>
<dbReference type="GO" id="GO:0033588">
    <property type="term" value="C:elongator holoenzyme complex"/>
    <property type="evidence" value="ECO:0007669"/>
    <property type="project" value="InterPro"/>
</dbReference>
<evidence type="ECO:0000313" key="12">
    <source>
        <dbReference type="Proteomes" id="UP000327044"/>
    </source>
</evidence>
<sequence>MTLRTFLSTTPLSRFVLIEDCLEHEGKDLLESVLRLQTKQNDNVHYFQFEGLFTPRSNFTCYDCVSNCKGWLEPYTDPFLNVAQIKNQPIIVVDSLVHAVHLYGFKVVYNILKELVLNKECARVIAIFHEDLDDNILQYFDHLSTFSIQLQPNSNRVLYVYKKPSGKVIRQIEMYSTNNGILDSEKITVADAKKLVQEVSNPENLATFKIGLNDQEKVLRDKVVLPYVYRDVDEKGGGKITYEFDETDDWDEEDPDDDLDI</sequence>
<dbReference type="Gene3D" id="3.40.50.300">
    <property type="entry name" value="P-loop containing nucleotide triphosphate hydrolases"/>
    <property type="match status" value="1"/>
</dbReference>
<dbReference type="GO" id="GO:0005829">
    <property type="term" value="C:cytosol"/>
    <property type="evidence" value="ECO:0007669"/>
    <property type="project" value="TreeGrafter"/>
</dbReference>
<dbReference type="CDD" id="cd19496">
    <property type="entry name" value="Elp5"/>
    <property type="match status" value="1"/>
</dbReference>
<comment type="subcellular location">
    <subcellularLocation>
        <location evidence="2">Cytoplasm</location>
    </subcellularLocation>
    <subcellularLocation>
        <location evidence="1">Nucleus</location>
    </subcellularLocation>
</comment>
<organism evidence="10">
    <name type="scientific">Photinus pyralis</name>
    <name type="common">Common eastern firefly</name>
    <name type="synonym">Lampyris pyralis</name>
    <dbReference type="NCBI Taxonomy" id="7054"/>
    <lineage>
        <taxon>Eukaryota</taxon>
        <taxon>Metazoa</taxon>
        <taxon>Ecdysozoa</taxon>
        <taxon>Arthropoda</taxon>
        <taxon>Hexapoda</taxon>
        <taxon>Insecta</taxon>
        <taxon>Pterygota</taxon>
        <taxon>Neoptera</taxon>
        <taxon>Endopterygota</taxon>
        <taxon>Coleoptera</taxon>
        <taxon>Polyphaga</taxon>
        <taxon>Elateriformia</taxon>
        <taxon>Elateroidea</taxon>
        <taxon>Lampyridae</taxon>
        <taxon>Lampyrinae</taxon>
        <taxon>Photinus</taxon>
    </lineage>
</organism>
<dbReference type="AlphaFoldDB" id="A0A1Y1N5B5"/>
<dbReference type="Proteomes" id="UP000327044">
    <property type="component" value="Unassembled WGS sequence"/>
</dbReference>
<dbReference type="GO" id="GO:0005634">
    <property type="term" value="C:nucleus"/>
    <property type="evidence" value="ECO:0007669"/>
    <property type="project" value="UniProtKB-SubCell"/>
</dbReference>
<evidence type="ECO:0000256" key="6">
    <source>
        <dbReference type="ARBA" id="ARBA00022490"/>
    </source>
</evidence>
<dbReference type="UniPathway" id="UPA00988"/>
<dbReference type="Pfam" id="PF10483">
    <property type="entry name" value="Elong_Iki1"/>
    <property type="match status" value="2"/>
</dbReference>
<evidence type="ECO:0000256" key="3">
    <source>
        <dbReference type="ARBA" id="ARBA00005043"/>
    </source>
</evidence>
<dbReference type="PANTHER" id="PTHR15641:SF1">
    <property type="entry name" value="ELONGATOR COMPLEX PROTEIN 5"/>
    <property type="match status" value="1"/>
</dbReference>
<evidence type="ECO:0000256" key="4">
    <source>
        <dbReference type="ARBA" id="ARBA00009567"/>
    </source>
</evidence>
<evidence type="ECO:0000256" key="7">
    <source>
        <dbReference type="ARBA" id="ARBA00022694"/>
    </source>
</evidence>
<dbReference type="InterPro" id="IPR027417">
    <property type="entry name" value="P-loop_NTPase"/>
</dbReference>
<evidence type="ECO:0000313" key="10">
    <source>
        <dbReference type="EMBL" id="JAV90787.1"/>
    </source>
</evidence>